<dbReference type="InterPro" id="IPR023346">
    <property type="entry name" value="Lysozyme-like_dom_sf"/>
</dbReference>
<keyword evidence="17" id="KW-0573">Peptidoglycan synthesis</keyword>
<keyword evidence="7" id="KW-1003">Cell membrane</keyword>
<name>A0ABU7ZIQ8_9HYPH</name>
<evidence type="ECO:0000256" key="18">
    <source>
        <dbReference type="ARBA" id="ARBA00022989"/>
    </source>
</evidence>
<evidence type="ECO:0000256" key="20">
    <source>
        <dbReference type="ARBA" id="ARBA00023251"/>
    </source>
</evidence>
<dbReference type="InterPro" id="IPR001460">
    <property type="entry name" value="PCN-bd_Tpept"/>
</dbReference>
<comment type="catalytic activity">
    <reaction evidence="25">
        <text>[GlcNAc-(1-&gt;4)-Mur2Ac(oyl-L-Ala-gamma-D-Glu-L-Lys-D-Ala-D-Ala)](n)-di-trans,octa-cis-undecaprenyl diphosphate + beta-D-GlcNAc-(1-&gt;4)-Mur2Ac(oyl-L-Ala-gamma-D-Glu-L-Lys-D-Ala-D-Ala)-di-trans,octa-cis-undecaprenyl diphosphate = [GlcNAc-(1-&gt;4)-Mur2Ac(oyl-L-Ala-gamma-D-Glu-L-Lys-D-Ala-D-Ala)](n+1)-di-trans,octa-cis-undecaprenyl diphosphate + di-trans,octa-cis-undecaprenyl diphosphate + H(+)</text>
        <dbReference type="Rhea" id="RHEA:23708"/>
        <dbReference type="Rhea" id="RHEA-COMP:9602"/>
        <dbReference type="Rhea" id="RHEA-COMP:9603"/>
        <dbReference type="ChEBI" id="CHEBI:15378"/>
        <dbReference type="ChEBI" id="CHEBI:58405"/>
        <dbReference type="ChEBI" id="CHEBI:60033"/>
        <dbReference type="ChEBI" id="CHEBI:78435"/>
        <dbReference type="EC" id="2.4.99.28"/>
    </reaction>
</comment>
<reference evidence="30 31" key="1">
    <citation type="submission" date="2024-02" db="EMBL/GenBank/DDBJ databases">
        <title>A new putative Pannonibacter species isolated from two cases of bloodstream infections in paediatric patients.</title>
        <authorList>
            <person name="Castellana S."/>
            <person name="De Laurentiis V."/>
            <person name="Grassi M."/>
            <person name="De Leonardis F."/>
            <person name="Mosca A."/>
            <person name="De Carlo C."/>
            <person name="Sparapano E."/>
            <person name="Ronga L."/>
            <person name="Santacroce L."/>
            <person name="Chironna M."/>
            <person name="De Robertis A."/>
            <person name="Bianco A."/>
            <person name="Del Sambro L."/>
            <person name="Capozzi L."/>
            <person name="Parisi A."/>
        </authorList>
    </citation>
    <scope>NUCLEOTIDE SEQUENCE [LARGE SCALE GENOMIC DNA]</scope>
    <source>
        <strain evidence="30 31">Pt2</strain>
    </source>
</reference>
<dbReference type="SUPFAM" id="SSF56601">
    <property type="entry name" value="beta-lactamase/transpeptidase-like"/>
    <property type="match status" value="1"/>
</dbReference>
<evidence type="ECO:0000256" key="9">
    <source>
        <dbReference type="ARBA" id="ARBA00022645"/>
    </source>
</evidence>
<evidence type="ECO:0000313" key="31">
    <source>
        <dbReference type="Proteomes" id="UP001380822"/>
    </source>
</evidence>
<keyword evidence="20" id="KW-0046">Antibiotic resistance</keyword>
<evidence type="ECO:0000256" key="25">
    <source>
        <dbReference type="ARBA" id="ARBA00049902"/>
    </source>
</evidence>
<protein>
    <recommendedName>
        <fullName evidence="6">Penicillin-binding protein 1A</fullName>
        <ecNumber evidence="24">2.4.99.28</ecNumber>
        <ecNumber evidence="5">3.4.16.4</ecNumber>
    </recommendedName>
</protein>
<evidence type="ECO:0000256" key="14">
    <source>
        <dbReference type="ARBA" id="ARBA00022801"/>
    </source>
</evidence>
<evidence type="ECO:0000259" key="27">
    <source>
        <dbReference type="Pfam" id="PF00905"/>
    </source>
</evidence>
<keyword evidence="22" id="KW-0961">Cell wall biogenesis/degradation</keyword>
<dbReference type="NCBIfam" id="TIGR02074">
    <property type="entry name" value="PBP_1a_fam"/>
    <property type="match status" value="1"/>
</dbReference>
<comment type="caution">
    <text evidence="30">The sequence shown here is derived from an EMBL/GenBank/DDBJ whole genome shotgun (WGS) entry which is preliminary data.</text>
</comment>
<dbReference type="SUPFAM" id="SSF53955">
    <property type="entry name" value="Lysozyme-like"/>
    <property type="match status" value="1"/>
</dbReference>
<dbReference type="InterPro" id="IPR001264">
    <property type="entry name" value="Glyco_trans_51"/>
</dbReference>
<evidence type="ECO:0000256" key="12">
    <source>
        <dbReference type="ARBA" id="ARBA00022679"/>
    </source>
</evidence>
<comment type="similarity">
    <text evidence="3">In the C-terminal section; belongs to the transpeptidase family.</text>
</comment>
<keyword evidence="11" id="KW-0328">Glycosyltransferase</keyword>
<dbReference type="InterPro" id="IPR036950">
    <property type="entry name" value="PBP_transglycosylase"/>
</dbReference>
<dbReference type="EC" id="2.4.99.28" evidence="24"/>
<dbReference type="PANTHER" id="PTHR32282:SF27">
    <property type="entry name" value="PENICILLIN-BINDING PROTEIN 1A"/>
    <property type="match status" value="1"/>
</dbReference>
<evidence type="ECO:0000256" key="24">
    <source>
        <dbReference type="ARBA" id="ARBA00044770"/>
    </source>
</evidence>
<evidence type="ECO:0000256" key="22">
    <source>
        <dbReference type="ARBA" id="ARBA00023316"/>
    </source>
</evidence>
<evidence type="ECO:0000256" key="7">
    <source>
        <dbReference type="ARBA" id="ARBA00022475"/>
    </source>
</evidence>
<feature type="domain" description="Glycosyl transferase family 51" evidence="28">
    <location>
        <begin position="59"/>
        <end position="236"/>
    </location>
</feature>
<accession>A0ABU7ZIQ8</accession>
<dbReference type="Proteomes" id="UP001380822">
    <property type="component" value="Unassembled WGS sequence"/>
</dbReference>
<keyword evidence="9" id="KW-0121">Carboxypeptidase</keyword>
<evidence type="ECO:0000256" key="16">
    <source>
        <dbReference type="ARBA" id="ARBA00022968"/>
    </source>
</evidence>
<dbReference type="EMBL" id="JBAKBE010000001">
    <property type="protein sequence ID" value="MEH0095119.1"/>
    <property type="molecule type" value="Genomic_DNA"/>
</dbReference>
<dbReference type="InterPro" id="IPR050396">
    <property type="entry name" value="Glycosyltr_51/Transpeptidase"/>
</dbReference>
<evidence type="ECO:0000256" key="13">
    <source>
        <dbReference type="ARBA" id="ARBA00022692"/>
    </source>
</evidence>
<evidence type="ECO:0000256" key="5">
    <source>
        <dbReference type="ARBA" id="ARBA00012448"/>
    </source>
</evidence>
<dbReference type="Gene3D" id="1.10.3810.10">
    <property type="entry name" value="Biosynthetic peptidoglycan transglycosylase-like"/>
    <property type="match status" value="1"/>
</dbReference>
<comment type="subcellular location">
    <subcellularLocation>
        <location evidence="1">Cell inner membrane</location>
        <topology evidence="1">Single-pass type II membrane protein</topology>
    </subcellularLocation>
</comment>
<evidence type="ECO:0000256" key="11">
    <source>
        <dbReference type="ARBA" id="ARBA00022676"/>
    </source>
</evidence>
<dbReference type="PANTHER" id="PTHR32282">
    <property type="entry name" value="BINDING PROTEIN TRANSPEPTIDASE, PUTATIVE-RELATED"/>
    <property type="match status" value="1"/>
</dbReference>
<evidence type="ECO:0000256" key="3">
    <source>
        <dbReference type="ARBA" id="ARBA00007090"/>
    </source>
</evidence>
<evidence type="ECO:0000259" key="29">
    <source>
        <dbReference type="Pfam" id="PF17092"/>
    </source>
</evidence>
<evidence type="ECO:0000256" key="21">
    <source>
        <dbReference type="ARBA" id="ARBA00023268"/>
    </source>
</evidence>
<keyword evidence="14" id="KW-0378">Hydrolase</keyword>
<comment type="catalytic activity">
    <reaction evidence="23">
        <text>Preferential cleavage: (Ac)2-L-Lys-D-Ala-|-D-Ala. Also transpeptidation of peptidyl-alanyl moieties that are N-acyl substituents of D-alanine.</text>
        <dbReference type="EC" id="3.4.16.4"/>
    </reaction>
</comment>
<keyword evidence="18 26" id="KW-1133">Transmembrane helix</keyword>
<evidence type="ECO:0000256" key="2">
    <source>
        <dbReference type="ARBA" id="ARBA00004752"/>
    </source>
</evidence>
<evidence type="ECO:0000256" key="23">
    <source>
        <dbReference type="ARBA" id="ARBA00034000"/>
    </source>
</evidence>
<feature type="domain" description="Penicillin-binding protein transpeptidase" evidence="27">
    <location>
        <begin position="441"/>
        <end position="733"/>
    </location>
</feature>
<comment type="similarity">
    <text evidence="4">In the N-terminal section; belongs to the glycosyltransferase 51 family.</text>
</comment>
<feature type="transmembrane region" description="Helical" evidence="26">
    <location>
        <begin position="7"/>
        <end position="30"/>
    </location>
</feature>
<keyword evidence="16" id="KW-0735">Signal-anchor</keyword>
<evidence type="ECO:0000256" key="17">
    <source>
        <dbReference type="ARBA" id="ARBA00022984"/>
    </source>
</evidence>
<dbReference type="Pfam" id="PF17092">
    <property type="entry name" value="PCB_OB"/>
    <property type="match status" value="1"/>
</dbReference>
<keyword evidence="21" id="KW-0511">Multifunctional enzyme</keyword>
<keyword evidence="8" id="KW-0997">Cell inner membrane</keyword>
<evidence type="ECO:0000256" key="6">
    <source>
        <dbReference type="ARBA" id="ARBA00018638"/>
    </source>
</evidence>
<evidence type="ECO:0000256" key="4">
    <source>
        <dbReference type="ARBA" id="ARBA00007739"/>
    </source>
</evidence>
<dbReference type="Gene3D" id="3.40.710.10">
    <property type="entry name" value="DD-peptidase/beta-lactamase superfamily"/>
    <property type="match status" value="2"/>
</dbReference>
<evidence type="ECO:0000256" key="15">
    <source>
        <dbReference type="ARBA" id="ARBA00022960"/>
    </source>
</evidence>
<comment type="pathway">
    <text evidence="2">Cell wall biogenesis; peptidoglycan biosynthesis.</text>
</comment>
<sequence length="816" mass="89248">MKFLIKFFGYLFGIGAVLGLVVAAGVWIYLEKLAEDLPDYTALKNYEPPVMTRVHAADGSLMAEYAKQRRLFLPIQAMPDMLKQAYISAEDKNFYSHVGIDPEGIARAAVRFVQNFGSGRRPEGASTITQQVAKNFLLTNELSVDRKIKEAILSLRIEQAYTKDEILELYLNEIYLGLGAYGVAAASLVYFDKSVHELSLEEVAYLAALPKAPNNYHPFRGRERAIERRNWVIDRMVENGYVSAADAEVAKAKPLTVKPRETGSQLFAAEYFTEEVRRQVASIYGENSLYEGGLSVRSTLDPKMQVTARKVLMNGLLDFDQKRGGGWRGPVTTIPVTGDWGVELGKVEAFSDLPEWRLAVVLEAGQGSAEVGLQPRRLVSGALEPDRETATLQLEDMKWARVGGRAPAAVSDVLKQGDVVYVEIPKDGSRYALRQIPKVSGALVAMDPFTGRVLALVGGFSFAQSEFNRATQAWRQPGSSFKPFVYAAALDNGYTPSSVVLDAPIELAQAGQETWRPQNYGGKFYGPSTLRTGIELSRNLMTIRLAQDMGMPLVAEYAKRFGVYDNMMPVLSMSLGAGETTVLRMVTAYSILANGGRKVTPTLIDRIQDRYGRTIFKHDSRICETCDANDWTGQAEPELIDEREQVLDPMTAYQITSMMEGVVQRGTATSVRAVGRPVAGKTGTTNEEKDAWFVGYTPDLAVGVFIGYDQPRPMGRGATGGLVAAPIFTEFMKEALAGSPPVEFRVPKGLQLIPINRQTGMRAVAGAEGTILESFKPGTAPPDTYSVIGFEDEMGVPRTVSPEAGAAVMTGTGGLY</sequence>
<gene>
    <name evidence="30" type="ORF">V6L76_02580</name>
</gene>
<dbReference type="Pfam" id="PF00905">
    <property type="entry name" value="Transpeptidase"/>
    <property type="match status" value="1"/>
</dbReference>
<evidence type="ECO:0000256" key="8">
    <source>
        <dbReference type="ARBA" id="ARBA00022519"/>
    </source>
</evidence>
<evidence type="ECO:0000256" key="10">
    <source>
        <dbReference type="ARBA" id="ARBA00022670"/>
    </source>
</evidence>
<dbReference type="InterPro" id="IPR012338">
    <property type="entry name" value="Beta-lactam/transpept-like"/>
</dbReference>
<organism evidence="30 31">
    <name type="scientific">Pannonibacter anstelovis</name>
    <dbReference type="NCBI Taxonomy" id="3121537"/>
    <lineage>
        <taxon>Bacteria</taxon>
        <taxon>Pseudomonadati</taxon>
        <taxon>Pseudomonadota</taxon>
        <taxon>Alphaproteobacteria</taxon>
        <taxon>Hyphomicrobiales</taxon>
        <taxon>Stappiaceae</taxon>
        <taxon>Pannonibacter</taxon>
    </lineage>
</organism>
<keyword evidence="10" id="KW-0645">Protease</keyword>
<evidence type="ECO:0000256" key="1">
    <source>
        <dbReference type="ARBA" id="ARBA00004249"/>
    </source>
</evidence>
<keyword evidence="31" id="KW-1185">Reference proteome</keyword>
<dbReference type="Pfam" id="PF00912">
    <property type="entry name" value="Transgly"/>
    <property type="match status" value="1"/>
</dbReference>
<evidence type="ECO:0000313" key="30">
    <source>
        <dbReference type="EMBL" id="MEH0095119.1"/>
    </source>
</evidence>
<feature type="domain" description="Penicillin-binding protein OB-like" evidence="29">
    <location>
        <begin position="327"/>
        <end position="439"/>
    </location>
</feature>
<evidence type="ECO:0000256" key="19">
    <source>
        <dbReference type="ARBA" id="ARBA00023136"/>
    </source>
</evidence>
<keyword evidence="19 26" id="KW-0472">Membrane</keyword>
<evidence type="ECO:0000259" key="28">
    <source>
        <dbReference type="Pfam" id="PF00912"/>
    </source>
</evidence>
<keyword evidence="15" id="KW-0133">Cell shape</keyword>
<dbReference type="InterPro" id="IPR031376">
    <property type="entry name" value="PCB_OB"/>
</dbReference>
<keyword evidence="12" id="KW-0808">Transferase</keyword>
<dbReference type="EC" id="3.4.16.4" evidence="5"/>
<keyword evidence="13 26" id="KW-0812">Transmembrane</keyword>
<evidence type="ECO:0000256" key="26">
    <source>
        <dbReference type="SAM" id="Phobius"/>
    </source>
</evidence>
<dbReference type="RefSeq" id="WP_334249946.1">
    <property type="nucleotide sequence ID" value="NZ_JBAKBE010000001.1"/>
</dbReference>
<proteinExistence type="inferred from homology"/>